<sequence length="62" mass="6839">MAEFNIEELATDLSISNEMGGMHTYRLNETKDAILVDQYNNEGEIINTLSFTINIEGATNAG</sequence>
<accession>A0A3G3LYW6</accession>
<dbReference type="RefSeq" id="YP_010676695.1">
    <property type="nucleotide sequence ID" value="NC_071014.1"/>
</dbReference>
<dbReference type="KEGG" id="vg:77953056"/>
<dbReference type="GeneID" id="77953056"/>
<protein>
    <submittedName>
        <fullName evidence="1">Uncharacterized protein</fullName>
    </submittedName>
</protein>
<evidence type="ECO:0000313" key="1">
    <source>
        <dbReference type="EMBL" id="AYQ99340.1"/>
    </source>
</evidence>
<organism evidence="1 2">
    <name type="scientific">Brevibacterium phage Cantare</name>
    <dbReference type="NCBI Taxonomy" id="2338395"/>
    <lineage>
        <taxon>Viruses</taxon>
        <taxon>Duplodnaviria</taxon>
        <taxon>Heunggongvirae</taxon>
        <taxon>Uroviricota</taxon>
        <taxon>Caudoviricetes</taxon>
        <taxon>Cantarevirus</taxon>
        <taxon>Cantarevirus cantare</taxon>
    </lineage>
</organism>
<evidence type="ECO:0000313" key="2">
    <source>
        <dbReference type="Proteomes" id="UP000279277"/>
    </source>
</evidence>
<dbReference type="EMBL" id="MK016493">
    <property type="protein sequence ID" value="AYQ99340.1"/>
    <property type="molecule type" value="Genomic_DNA"/>
</dbReference>
<dbReference type="Proteomes" id="UP000279277">
    <property type="component" value="Segment"/>
</dbReference>
<proteinExistence type="predicted"/>
<name>A0A3G3LYW6_9CAUD</name>
<gene>
    <name evidence="1" type="primary">120</name>
    <name evidence="1" type="ORF">PBI_CANTARE_120</name>
</gene>
<reference evidence="1 2" key="1">
    <citation type="submission" date="2018-10" db="EMBL/GenBank/DDBJ databases">
        <authorList>
            <person name="Zack K."/>
            <person name="Garlena R.A."/>
            <person name="Russell D.A."/>
            <person name="Pope W.H."/>
            <person name="Jacobs-Sera D."/>
            <person name="Hatfull G.F."/>
        </authorList>
    </citation>
    <scope>NUCLEOTIDE SEQUENCE [LARGE SCALE GENOMIC DNA]</scope>
</reference>
<keyword evidence="2" id="KW-1185">Reference proteome</keyword>